<comment type="caution">
    <text evidence="2">The sequence shown here is derived from an EMBL/GenBank/DDBJ whole genome shotgun (WGS) entry which is preliminary data.</text>
</comment>
<dbReference type="Proteomes" id="UP001392437">
    <property type="component" value="Unassembled WGS sequence"/>
</dbReference>
<evidence type="ECO:0000313" key="3">
    <source>
        <dbReference type="Proteomes" id="UP001392437"/>
    </source>
</evidence>
<organism evidence="2 3">
    <name type="scientific">Apiospora kogelbergensis</name>
    <dbReference type="NCBI Taxonomy" id="1337665"/>
    <lineage>
        <taxon>Eukaryota</taxon>
        <taxon>Fungi</taxon>
        <taxon>Dikarya</taxon>
        <taxon>Ascomycota</taxon>
        <taxon>Pezizomycotina</taxon>
        <taxon>Sordariomycetes</taxon>
        <taxon>Xylariomycetidae</taxon>
        <taxon>Amphisphaeriales</taxon>
        <taxon>Apiosporaceae</taxon>
        <taxon>Apiospora</taxon>
    </lineage>
</organism>
<dbReference type="Pfam" id="PF06985">
    <property type="entry name" value="HET"/>
    <property type="match status" value="1"/>
</dbReference>
<accession>A0AAW0QNY4</accession>
<proteinExistence type="predicted"/>
<dbReference type="PANTHER" id="PTHR33112">
    <property type="entry name" value="DOMAIN PROTEIN, PUTATIVE-RELATED"/>
    <property type="match status" value="1"/>
</dbReference>
<dbReference type="InterPro" id="IPR010730">
    <property type="entry name" value="HET"/>
</dbReference>
<feature type="domain" description="Heterokaryon incompatibility" evidence="1">
    <location>
        <begin position="205"/>
        <end position="367"/>
    </location>
</feature>
<reference evidence="2 3" key="1">
    <citation type="submission" date="2023-01" db="EMBL/GenBank/DDBJ databases">
        <title>Analysis of 21 Apiospora genomes using comparative genomics revels a genus with tremendous synthesis potential of carbohydrate active enzymes and secondary metabolites.</title>
        <authorList>
            <person name="Sorensen T."/>
        </authorList>
    </citation>
    <scope>NUCLEOTIDE SEQUENCE [LARGE SCALE GENOMIC DNA]</scope>
    <source>
        <strain evidence="2 3">CBS 117206</strain>
    </source>
</reference>
<keyword evidence="3" id="KW-1185">Reference proteome</keyword>
<name>A0AAW0QNY4_9PEZI</name>
<sequence length="659" mass="74514">MEVLAFRPARPGGPLYTREFVLCSLCRNVSAEAVASTDGFKWHAKGTFLRESASRCTLCRYVDDGWRKVPAQYDGKPSSSTFDDAHSLLNIQNMRIKVMPGDPGPQHGLELKILYSLLSTHGFPVINKNLTNTNSAETFDFIRNCLSECASSHDCTSPLVGKHHRGNGLNVSPARLLDMTPSPDIPSTGESTIRLVEVGDTSPEYITLSHCWGKTIDSGHITTTSNINSRKSSIIVNDLPLNFRHAIQITRRLQVRYLWIDSLCIIQDSAEDWRTESVKMGAIYQGSFLTISANMGGDSTCGCFNHKSETRDQIPRFKFGGEQLIEITTQNEEDKATTVYFLKQGTFITPYPLDSSPLSERGWIYQERILSPRTLHFTPTQLLWECRRMYRMEDLMPTPYSDDTSPTTSALLSKTYIVSVDNLVDVWHGEIVWGDYSKRSFTKPEDKLIAIAGVAQIIQQHLGCDYLAGLWEDYLAHGLAFWLTGSRNLGPEPRRPTWAWSSHDKGVMWWGVNSNFTPDQHFQLVEKALEYSGDDSNPFNPVRGGSITIEAVSVSFAITHQPASDFSPLELSMGELEGKCRIDYPWRFRGTGKFPQRLEAILLGHTNVEAMSFLLVVESDQDHKAHRRIGYAHIYFPSQEERDAYWLANSQVKQRWRLY</sequence>
<gene>
    <name evidence="2" type="ORF">PG999_007801</name>
</gene>
<dbReference type="PANTHER" id="PTHR33112:SF10">
    <property type="entry name" value="TOL"/>
    <property type="match status" value="1"/>
</dbReference>
<dbReference type="EMBL" id="JAQQWP010000007">
    <property type="protein sequence ID" value="KAK8109664.1"/>
    <property type="molecule type" value="Genomic_DNA"/>
</dbReference>
<evidence type="ECO:0000313" key="2">
    <source>
        <dbReference type="EMBL" id="KAK8109664.1"/>
    </source>
</evidence>
<protein>
    <recommendedName>
        <fullName evidence="1">Heterokaryon incompatibility domain-containing protein</fullName>
    </recommendedName>
</protein>
<evidence type="ECO:0000259" key="1">
    <source>
        <dbReference type="Pfam" id="PF06985"/>
    </source>
</evidence>
<dbReference type="AlphaFoldDB" id="A0AAW0QNY4"/>